<comment type="caution">
    <text evidence="2">The sequence shown here is derived from an EMBL/GenBank/DDBJ whole genome shotgun (WGS) entry which is preliminary data.</text>
</comment>
<reference evidence="2" key="1">
    <citation type="submission" date="2020-03" db="EMBL/GenBank/DDBJ databases">
        <title>Spirochaetal bacteria isolated from arthropods constitute a novel genus Entomospira genus novum within the order Spirochaetales.</title>
        <authorList>
            <person name="Grana-Miraglia L."/>
            <person name="Sikutova S."/>
            <person name="Fingerle V."/>
            <person name="Sing A."/>
            <person name="Castillo-Ramirez S."/>
            <person name="Margos G."/>
            <person name="Rudolf I."/>
        </authorList>
    </citation>
    <scope>NUCLEOTIDE SEQUENCE</scope>
    <source>
        <strain evidence="2">BR149</strain>
    </source>
</reference>
<name>A0A968GJT7_9SPIO</name>
<keyword evidence="3" id="KW-1185">Reference proteome</keyword>
<dbReference type="AlphaFoldDB" id="A0A968GJT7"/>
<dbReference type="Proteomes" id="UP000778951">
    <property type="component" value="Unassembled WGS sequence"/>
</dbReference>
<evidence type="ECO:0000313" key="3">
    <source>
        <dbReference type="Proteomes" id="UP000778951"/>
    </source>
</evidence>
<dbReference type="Pfam" id="PF00583">
    <property type="entry name" value="Acetyltransf_1"/>
    <property type="match status" value="1"/>
</dbReference>
<dbReference type="RefSeq" id="WP_167695260.1">
    <property type="nucleotide sequence ID" value="NZ_CP118181.1"/>
</dbReference>
<proteinExistence type="predicted"/>
<dbReference type="GO" id="GO:0016747">
    <property type="term" value="F:acyltransferase activity, transferring groups other than amino-acyl groups"/>
    <property type="evidence" value="ECO:0007669"/>
    <property type="project" value="InterPro"/>
</dbReference>
<dbReference type="InterPro" id="IPR016181">
    <property type="entry name" value="Acyl_CoA_acyltransferase"/>
</dbReference>
<gene>
    <name evidence="2" type="ORF">HCT48_02900</name>
</gene>
<dbReference type="EMBL" id="JAATLM010000001">
    <property type="protein sequence ID" value="NIZ69160.1"/>
    <property type="molecule type" value="Genomic_DNA"/>
</dbReference>
<dbReference type="CDD" id="cd04301">
    <property type="entry name" value="NAT_SF"/>
    <property type="match status" value="1"/>
</dbReference>
<dbReference type="InterPro" id="IPR000182">
    <property type="entry name" value="GNAT_dom"/>
</dbReference>
<dbReference type="Gene3D" id="3.40.630.30">
    <property type="match status" value="1"/>
</dbReference>
<sequence>MNINIRLIEKKDAPALIEVAREAFWNLYRPGAEEHLVVHQMLHHADWVRDVSFLIEVDNAIVGAVFYSKATVELLHGEPLATLAMGPLCILPKLHRQGMGRRLMEHSLAKIKALGYPLIVTLGYDYHYAPYGFVSAKKYGIYLEEGIYYKGLLALDFTQNAGKSYAGKVILSDVFAVDSDALLAFERQFPAKEKAVLPSQARFAQAVVAIDEAEYE</sequence>
<accession>A0A968GJT7</accession>
<evidence type="ECO:0000259" key="1">
    <source>
        <dbReference type="PROSITE" id="PS51186"/>
    </source>
</evidence>
<feature type="domain" description="N-acetyltransferase" evidence="1">
    <location>
        <begin position="3"/>
        <end position="154"/>
    </location>
</feature>
<evidence type="ECO:0000313" key="2">
    <source>
        <dbReference type="EMBL" id="NIZ69160.1"/>
    </source>
</evidence>
<protein>
    <submittedName>
        <fullName evidence="2">N-acetyltransferase</fullName>
    </submittedName>
</protein>
<dbReference type="SUPFAM" id="SSF55729">
    <property type="entry name" value="Acyl-CoA N-acyltransferases (Nat)"/>
    <property type="match status" value="1"/>
</dbReference>
<organism evidence="2 3">
    <name type="scientific">Entomospira culicis</name>
    <dbReference type="NCBI Taxonomy" id="2719989"/>
    <lineage>
        <taxon>Bacteria</taxon>
        <taxon>Pseudomonadati</taxon>
        <taxon>Spirochaetota</taxon>
        <taxon>Spirochaetia</taxon>
        <taxon>Spirochaetales</taxon>
        <taxon>Spirochaetaceae</taxon>
        <taxon>Entomospira</taxon>
    </lineage>
</organism>
<dbReference type="PROSITE" id="PS51186">
    <property type="entry name" value="GNAT"/>
    <property type="match status" value="1"/>
</dbReference>